<feature type="compositionally biased region" description="Pro residues" evidence="5">
    <location>
        <begin position="35"/>
        <end position="46"/>
    </location>
</feature>
<feature type="domain" description="Zinc finger PHD-type" evidence="6">
    <location>
        <begin position="59"/>
        <end position="104"/>
    </location>
</feature>
<dbReference type="GO" id="GO:0008270">
    <property type="term" value="F:zinc ion binding"/>
    <property type="evidence" value="ECO:0007669"/>
    <property type="project" value="UniProtKB-KW"/>
</dbReference>
<dbReference type="GO" id="GO:0006355">
    <property type="term" value="P:regulation of DNA-templated transcription"/>
    <property type="evidence" value="ECO:0007669"/>
    <property type="project" value="TreeGrafter"/>
</dbReference>
<keyword evidence="8" id="KW-1185">Reference proteome</keyword>
<gene>
    <name evidence="7" type="ORF">SCLCIDRAFT_131407</name>
</gene>
<evidence type="ECO:0000256" key="5">
    <source>
        <dbReference type="SAM" id="MobiDB-lite"/>
    </source>
</evidence>
<sequence length="123" mass="13252">MLNSDATEAALGLLGLHSDTQTIPLKRKLSSHPSPGQPVPAAPPPTTTTTTTTDTEDISCICGFTYDDGFSIACDVCSRWCHAACFGIVEGGDVPEEWRCWVCGGGTIPDEERERAVKIQRKR</sequence>
<evidence type="ECO:0000256" key="4">
    <source>
        <dbReference type="ARBA" id="ARBA00022853"/>
    </source>
</evidence>
<name>A0A0C3DKY4_9AGAM</name>
<dbReference type="GO" id="GO:0070210">
    <property type="term" value="C:Rpd3L-Expanded complex"/>
    <property type="evidence" value="ECO:0007669"/>
    <property type="project" value="TreeGrafter"/>
</dbReference>
<dbReference type="PANTHER" id="PTHR46462">
    <property type="entry name" value="UPSET, ISOFORM A"/>
    <property type="match status" value="1"/>
</dbReference>
<reference evidence="8" key="2">
    <citation type="submission" date="2015-01" db="EMBL/GenBank/DDBJ databases">
        <title>Evolutionary Origins and Diversification of the Mycorrhizal Mutualists.</title>
        <authorList>
            <consortium name="DOE Joint Genome Institute"/>
            <consortium name="Mycorrhizal Genomics Consortium"/>
            <person name="Kohler A."/>
            <person name="Kuo A."/>
            <person name="Nagy L.G."/>
            <person name="Floudas D."/>
            <person name="Copeland A."/>
            <person name="Barry K.W."/>
            <person name="Cichocki N."/>
            <person name="Veneault-Fourrey C."/>
            <person name="LaButti K."/>
            <person name="Lindquist E.A."/>
            <person name="Lipzen A."/>
            <person name="Lundell T."/>
            <person name="Morin E."/>
            <person name="Murat C."/>
            <person name="Riley R."/>
            <person name="Ohm R."/>
            <person name="Sun H."/>
            <person name="Tunlid A."/>
            <person name="Henrissat B."/>
            <person name="Grigoriev I.V."/>
            <person name="Hibbett D.S."/>
            <person name="Martin F."/>
        </authorList>
    </citation>
    <scope>NUCLEOTIDE SEQUENCE [LARGE SCALE GENOMIC DNA]</scope>
    <source>
        <strain evidence="8">Foug A</strain>
    </source>
</reference>
<dbReference type="Pfam" id="PF20826">
    <property type="entry name" value="PHD_5"/>
    <property type="match status" value="1"/>
</dbReference>
<reference evidence="7 8" key="1">
    <citation type="submission" date="2014-04" db="EMBL/GenBank/DDBJ databases">
        <authorList>
            <consortium name="DOE Joint Genome Institute"/>
            <person name="Kuo A."/>
            <person name="Kohler A."/>
            <person name="Nagy L.G."/>
            <person name="Floudas D."/>
            <person name="Copeland A."/>
            <person name="Barry K.W."/>
            <person name="Cichocki N."/>
            <person name="Veneault-Fourrey C."/>
            <person name="LaButti K."/>
            <person name="Lindquist E.A."/>
            <person name="Lipzen A."/>
            <person name="Lundell T."/>
            <person name="Morin E."/>
            <person name="Murat C."/>
            <person name="Sun H."/>
            <person name="Tunlid A."/>
            <person name="Henrissat B."/>
            <person name="Grigoriev I.V."/>
            <person name="Hibbett D.S."/>
            <person name="Martin F."/>
            <person name="Nordberg H.P."/>
            <person name="Cantor M.N."/>
            <person name="Hua S.X."/>
        </authorList>
    </citation>
    <scope>NUCLEOTIDE SEQUENCE [LARGE SCALE GENOMIC DNA]</scope>
    <source>
        <strain evidence="7 8">Foug A</strain>
    </source>
</reference>
<keyword evidence="4" id="KW-0156">Chromatin regulator</keyword>
<dbReference type="AlphaFoldDB" id="A0A0C3DKY4"/>
<feature type="region of interest" description="Disordered" evidence="5">
    <location>
        <begin position="25"/>
        <end position="53"/>
    </location>
</feature>
<dbReference type="InterPro" id="IPR001965">
    <property type="entry name" value="Znf_PHD"/>
</dbReference>
<accession>A0A0C3DKY4</accession>
<organism evidence="7 8">
    <name type="scientific">Scleroderma citrinum Foug A</name>
    <dbReference type="NCBI Taxonomy" id="1036808"/>
    <lineage>
        <taxon>Eukaryota</taxon>
        <taxon>Fungi</taxon>
        <taxon>Dikarya</taxon>
        <taxon>Basidiomycota</taxon>
        <taxon>Agaricomycotina</taxon>
        <taxon>Agaricomycetes</taxon>
        <taxon>Agaricomycetidae</taxon>
        <taxon>Boletales</taxon>
        <taxon>Sclerodermatineae</taxon>
        <taxon>Sclerodermataceae</taxon>
        <taxon>Scleroderma</taxon>
    </lineage>
</organism>
<evidence type="ECO:0000259" key="6">
    <source>
        <dbReference type="SMART" id="SM00249"/>
    </source>
</evidence>
<evidence type="ECO:0000313" key="8">
    <source>
        <dbReference type="Proteomes" id="UP000053989"/>
    </source>
</evidence>
<feature type="non-terminal residue" evidence="7">
    <location>
        <position position="123"/>
    </location>
</feature>
<dbReference type="Proteomes" id="UP000053989">
    <property type="component" value="Unassembled WGS sequence"/>
</dbReference>
<proteinExistence type="predicted"/>
<dbReference type="InterPro" id="IPR011011">
    <property type="entry name" value="Znf_FYVE_PHD"/>
</dbReference>
<dbReference type="GO" id="GO:0034967">
    <property type="term" value="C:Set3 complex"/>
    <property type="evidence" value="ECO:0007669"/>
    <property type="project" value="TreeGrafter"/>
</dbReference>
<keyword evidence="3" id="KW-0862">Zinc</keyword>
<dbReference type="InParanoid" id="A0A0C3DKY4"/>
<dbReference type="SMART" id="SM00249">
    <property type="entry name" value="PHD"/>
    <property type="match status" value="1"/>
</dbReference>
<dbReference type="InterPro" id="IPR013083">
    <property type="entry name" value="Znf_RING/FYVE/PHD"/>
</dbReference>
<dbReference type="Gene3D" id="3.30.40.10">
    <property type="entry name" value="Zinc/RING finger domain, C3HC4 (zinc finger)"/>
    <property type="match status" value="1"/>
</dbReference>
<evidence type="ECO:0000256" key="3">
    <source>
        <dbReference type="ARBA" id="ARBA00022833"/>
    </source>
</evidence>
<evidence type="ECO:0000256" key="1">
    <source>
        <dbReference type="ARBA" id="ARBA00022723"/>
    </source>
</evidence>
<dbReference type="SUPFAM" id="SSF57903">
    <property type="entry name" value="FYVE/PHD zinc finger"/>
    <property type="match status" value="1"/>
</dbReference>
<keyword evidence="1" id="KW-0479">Metal-binding</keyword>
<dbReference type="STRING" id="1036808.A0A0C3DKY4"/>
<keyword evidence="2" id="KW-0863">Zinc-finger</keyword>
<dbReference type="GO" id="GO:0006325">
    <property type="term" value="P:chromatin organization"/>
    <property type="evidence" value="ECO:0007669"/>
    <property type="project" value="UniProtKB-KW"/>
</dbReference>
<evidence type="ECO:0000256" key="2">
    <source>
        <dbReference type="ARBA" id="ARBA00022771"/>
    </source>
</evidence>
<dbReference type="PANTHER" id="PTHR46462:SF3">
    <property type="entry name" value="UPSET, ISOFORM A"/>
    <property type="match status" value="1"/>
</dbReference>
<evidence type="ECO:0000313" key="7">
    <source>
        <dbReference type="EMBL" id="KIM56954.1"/>
    </source>
</evidence>
<protein>
    <recommendedName>
        <fullName evidence="6">Zinc finger PHD-type domain-containing protein</fullName>
    </recommendedName>
</protein>
<dbReference type="OrthoDB" id="79252at2759"/>
<dbReference type="EMBL" id="KN822107">
    <property type="protein sequence ID" value="KIM56954.1"/>
    <property type="molecule type" value="Genomic_DNA"/>
</dbReference>
<dbReference type="HOGENOM" id="CLU_2043781_0_0_1"/>